<dbReference type="InterPro" id="IPR057011">
    <property type="entry name" value="ULT1/2_SAND"/>
</dbReference>
<protein>
    <recommendedName>
        <fullName evidence="5">Protein ULTRAPETALA 2</fullName>
    </recommendedName>
</protein>
<organism evidence="3 4">
    <name type="scientific">Lupinus angustifolius</name>
    <name type="common">Narrow-leaved blue lupine</name>
    <dbReference type="NCBI Taxonomy" id="3871"/>
    <lineage>
        <taxon>Eukaryota</taxon>
        <taxon>Viridiplantae</taxon>
        <taxon>Streptophyta</taxon>
        <taxon>Embryophyta</taxon>
        <taxon>Tracheophyta</taxon>
        <taxon>Spermatophyta</taxon>
        <taxon>Magnoliopsida</taxon>
        <taxon>eudicotyledons</taxon>
        <taxon>Gunneridae</taxon>
        <taxon>Pentapetalae</taxon>
        <taxon>rosids</taxon>
        <taxon>fabids</taxon>
        <taxon>Fabales</taxon>
        <taxon>Fabaceae</taxon>
        <taxon>Papilionoideae</taxon>
        <taxon>50 kb inversion clade</taxon>
        <taxon>genistoids sensu lato</taxon>
        <taxon>core genistoids</taxon>
        <taxon>Genisteae</taxon>
        <taxon>Lupinus</taxon>
    </lineage>
</organism>
<dbReference type="GO" id="GO:0005634">
    <property type="term" value="C:nucleus"/>
    <property type="evidence" value="ECO:0007669"/>
    <property type="project" value="TreeGrafter"/>
</dbReference>
<dbReference type="PANTHER" id="PTHR34053">
    <property type="entry name" value="PROTEIN ULTRAPETALA 1"/>
    <property type="match status" value="1"/>
</dbReference>
<dbReference type="Proteomes" id="UP000188354">
    <property type="component" value="Chromosome LG08"/>
</dbReference>
<dbReference type="InterPro" id="IPR057012">
    <property type="entry name" value="ULT1/2_Znf"/>
</dbReference>
<sequence>MEIKGAINESDEGMEIKGAINESDEETWKRRKLAVFEDGGVITFNEEDLKNVRGYERGSDYIEVLCGCTNKKYGDFIGKLRINDKVNVTLVEFEKHGGIQSNGKWKSNIWVHTEEEDRIPLWRTPLFKYYTHLANVPNWIDAANRICTCHRDEFIRCSSCQKERRFRLRTRQQIGQYHAALKNKVWKYSDWPYQKISDSAQERLGLRTSRGCTRSSGCQGCTTCYCGGCIMCRFEDCTCQECRDFMLFAEP</sequence>
<dbReference type="Gramene" id="OIW06121">
    <property type="protein sequence ID" value="OIW06121"/>
    <property type="gene ID" value="TanjilG_29877"/>
</dbReference>
<accession>A0A4P1RAG6</accession>
<evidence type="ECO:0000313" key="3">
    <source>
        <dbReference type="EMBL" id="OIW06121.1"/>
    </source>
</evidence>
<dbReference type="Pfam" id="PF23292">
    <property type="entry name" value="SAND_ULT1"/>
    <property type="match status" value="1"/>
</dbReference>
<dbReference type="PANTHER" id="PTHR34053:SF2">
    <property type="entry name" value="SAND DOMAIN-CONTAINING PROTEIN"/>
    <property type="match status" value="1"/>
</dbReference>
<reference evidence="3 4" key="1">
    <citation type="journal article" date="2017" name="Plant Biotechnol. J.">
        <title>A comprehensive draft genome sequence for lupin (Lupinus angustifolius), an emerging health food: insights into plant-microbe interactions and legume evolution.</title>
        <authorList>
            <person name="Hane J.K."/>
            <person name="Ming Y."/>
            <person name="Kamphuis L.G."/>
            <person name="Nelson M.N."/>
            <person name="Garg G."/>
            <person name="Atkins C.A."/>
            <person name="Bayer P.E."/>
            <person name="Bravo A."/>
            <person name="Bringans S."/>
            <person name="Cannon S."/>
            <person name="Edwards D."/>
            <person name="Foley R."/>
            <person name="Gao L.L."/>
            <person name="Harrison M.J."/>
            <person name="Huang W."/>
            <person name="Hurgobin B."/>
            <person name="Li S."/>
            <person name="Liu C.W."/>
            <person name="McGrath A."/>
            <person name="Morahan G."/>
            <person name="Murray J."/>
            <person name="Weller J."/>
            <person name="Jian J."/>
            <person name="Singh K.B."/>
        </authorList>
    </citation>
    <scope>NUCLEOTIDE SEQUENCE</scope>
    <source>
        <strain evidence="4">cv. Tanjil</strain>
        <tissue evidence="3">Whole plant</tissue>
    </source>
</reference>
<dbReference type="GO" id="GO:0005829">
    <property type="term" value="C:cytosol"/>
    <property type="evidence" value="ECO:0007669"/>
    <property type="project" value="TreeGrafter"/>
</dbReference>
<dbReference type="STRING" id="3871.A0A4P1RAG6"/>
<evidence type="ECO:0008006" key="5">
    <source>
        <dbReference type="Google" id="ProtNLM"/>
    </source>
</evidence>
<evidence type="ECO:0000259" key="2">
    <source>
        <dbReference type="Pfam" id="PF23293"/>
    </source>
</evidence>
<name>A0A4P1RAG6_LUPAN</name>
<evidence type="ECO:0000259" key="1">
    <source>
        <dbReference type="Pfam" id="PF23292"/>
    </source>
</evidence>
<feature type="domain" description="ULTRAPETALA1/2 SAND" evidence="1">
    <location>
        <begin position="85"/>
        <end position="130"/>
    </location>
</feature>
<evidence type="ECO:0000313" key="4">
    <source>
        <dbReference type="Proteomes" id="UP000188354"/>
    </source>
</evidence>
<keyword evidence="4" id="KW-1185">Reference proteome</keyword>
<dbReference type="Pfam" id="PF23293">
    <property type="entry name" value="zf_ULT1"/>
    <property type="match status" value="1"/>
</dbReference>
<gene>
    <name evidence="3" type="ORF">TanjilG_29877</name>
</gene>
<dbReference type="AlphaFoldDB" id="A0A4P1RAG6"/>
<proteinExistence type="predicted"/>
<dbReference type="EMBL" id="CM007368">
    <property type="protein sequence ID" value="OIW06121.1"/>
    <property type="molecule type" value="Genomic_DNA"/>
</dbReference>
<feature type="domain" description="ULTRAPETALA1/2 zinc finger" evidence="2">
    <location>
        <begin position="150"/>
        <end position="246"/>
    </location>
</feature>
<dbReference type="InterPro" id="IPR020533">
    <property type="entry name" value="Developmental_reg_ULTRAPETALA"/>
</dbReference>